<name>A0A7J0CDY7_9ACTN</name>
<accession>A0A7J0CDY7</accession>
<dbReference type="AlphaFoldDB" id="A0A7J0CDY7"/>
<feature type="region of interest" description="Disordered" evidence="1">
    <location>
        <begin position="107"/>
        <end position="182"/>
    </location>
</feature>
<dbReference type="Proteomes" id="UP000498980">
    <property type="component" value="Unassembled WGS sequence"/>
</dbReference>
<gene>
    <name evidence="2" type="ORF">Sfulv_54390</name>
</gene>
<organism evidence="2 3">
    <name type="scientific">Streptomyces fulvorobeus</name>
    <dbReference type="NCBI Taxonomy" id="284028"/>
    <lineage>
        <taxon>Bacteria</taxon>
        <taxon>Bacillati</taxon>
        <taxon>Actinomycetota</taxon>
        <taxon>Actinomycetes</taxon>
        <taxon>Kitasatosporales</taxon>
        <taxon>Streptomycetaceae</taxon>
        <taxon>Streptomyces</taxon>
    </lineage>
</organism>
<evidence type="ECO:0000313" key="2">
    <source>
        <dbReference type="EMBL" id="GFN00629.1"/>
    </source>
</evidence>
<evidence type="ECO:0000256" key="1">
    <source>
        <dbReference type="SAM" id="MobiDB-lite"/>
    </source>
</evidence>
<protein>
    <submittedName>
        <fullName evidence="2">Uncharacterized protein</fullName>
    </submittedName>
</protein>
<dbReference type="EMBL" id="BLWC01000001">
    <property type="protein sequence ID" value="GFN00629.1"/>
    <property type="molecule type" value="Genomic_DNA"/>
</dbReference>
<reference evidence="2 3" key="1">
    <citation type="submission" date="2020-05" db="EMBL/GenBank/DDBJ databases">
        <title>Whole genome shotgun sequence of Streptomyces fulvorobeus NBRC 15897.</title>
        <authorList>
            <person name="Komaki H."/>
            <person name="Tamura T."/>
        </authorList>
    </citation>
    <scope>NUCLEOTIDE SEQUENCE [LARGE SCALE GENOMIC DNA]</scope>
    <source>
        <strain evidence="2 3">NBRC 15897</strain>
    </source>
</reference>
<proteinExistence type="predicted"/>
<comment type="caution">
    <text evidence="2">The sequence shown here is derived from an EMBL/GenBank/DDBJ whole genome shotgun (WGS) entry which is preliminary data.</text>
</comment>
<sequence>MLDEAFVLDADGFVGQRYLGALTAPQHGQRGARDAVRAEAEGTAQNGDALGALDGERGAVHRLVRGPARLDGDGDAGVGEQESARAVLHQVGCRAGGGGALATATAPVGGGAGVPEPVAGDGTQGGRHPGPPEQVETDVQQVPAEVEQGAAAGQPAIGEPAVTLRDPGRPGPVEAQCAQVAE</sequence>
<keyword evidence="3" id="KW-1185">Reference proteome</keyword>
<evidence type="ECO:0000313" key="3">
    <source>
        <dbReference type="Proteomes" id="UP000498980"/>
    </source>
</evidence>